<dbReference type="PANTHER" id="PTHR22852">
    <property type="entry name" value="LETHAL 2 DENTICLELESS PROTEIN RETINOIC ACID-REGULATED NUCLEAR MATRIX-ASSOCIATED PROTEIN"/>
    <property type="match status" value="1"/>
</dbReference>
<dbReference type="SUPFAM" id="SSF50978">
    <property type="entry name" value="WD40 repeat-like"/>
    <property type="match status" value="1"/>
</dbReference>
<dbReference type="InParanoid" id="A0A251S7X3"/>
<dbReference type="STRING" id="4232.A0A251S7X3"/>
<keyword evidence="4" id="KW-0853">WD repeat</keyword>
<organism evidence="5 6">
    <name type="scientific">Helianthus annuus</name>
    <name type="common">Common sunflower</name>
    <dbReference type="NCBI Taxonomy" id="4232"/>
    <lineage>
        <taxon>Eukaryota</taxon>
        <taxon>Viridiplantae</taxon>
        <taxon>Streptophyta</taxon>
        <taxon>Embryophyta</taxon>
        <taxon>Tracheophyta</taxon>
        <taxon>Spermatophyta</taxon>
        <taxon>Magnoliopsida</taxon>
        <taxon>eudicotyledons</taxon>
        <taxon>Gunneridae</taxon>
        <taxon>Pentapetalae</taxon>
        <taxon>asterids</taxon>
        <taxon>campanulids</taxon>
        <taxon>Asterales</taxon>
        <taxon>Asteraceae</taxon>
        <taxon>Asteroideae</taxon>
        <taxon>Heliantheae alliance</taxon>
        <taxon>Heliantheae</taxon>
        <taxon>Helianthus</taxon>
    </lineage>
</organism>
<evidence type="ECO:0000256" key="2">
    <source>
        <dbReference type="ARBA" id="ARBA00022786"/>
    </source>
</evidence>
<proteinExistence type="inferred from homology"/>
<dbReference type="InterPro" id="IPR001680">
    <property type="entry name" value="WD40_rpt"/>
</dbReference>
<evidence type="ECO:0000256" key="3">
    <source>
        <dbReference type="ARBA" id="ARBA00038344"/>
    </source>
</evidence>
<evidence type="ECO:0000313" key="6">
    <source>
        <dbReference type="Proteomes" id="UP000215914"/>
    </source>
</evidence>
<evidence type="ECO:0000256" key="1">
    <source>
        <dbReference type="ARBA" id="ARBA00004906"/>
    </source>
</evidence>
<dbReference type="Proteomes" id="UP000215914">
    <property type="component" value="Chromosome 15"/>
</dbReference>
<comment type="pathway">
    <text evidence="1">Protein modification; protein ubiquitination.</text>
</comment>
<feature type="repeat" description="WD" evidence="4">
    <location>
        <begin position="69"/>
        <end position="111"/>
    </location>
</feature>
<dbReference type="Pfam" id="PF00400">
    <property type="entry name" value="WD40"/>
    <property type="match status" value="1"/>
</dbReference>
<dbReference type="SMART" id="SM00320">
    <property type="entry name" value="WD40"/>
    <property type="match status" value="1"/>
</dbReference>
<dbReference type="AlphaFoldDB" id="A0A251S7X3"/>
<keyword evidence="2" id="KW-0833">Ubl conjugation pathway</keyword>
<comment type="similarity">
    <text evidence="3">Belongs to the WD repeat cdt2 family.</text>
</comment>
<dbReference type="EMBL" id="CM007904">
    <property type="protein sequence ID" value="OTF94681.1"/>
    <property type="molecule type" value="Genomic_DNA"/>
</dbReference>
<keyword evidence="6" id="KW-1185">Reference proteome</keyword>
<dbReference type="InterPro" id="IPR015943">
    <property type="entry name" value="WD40/YVTN_repeat-like_dom_sf"/>
</dbReference>
<reference evidence="6" key="1">
    <citation type="journal article" date="2017" name="Nature">
        <title>The sunflower genome provides insights into oil metabolism, flowering and Asterid evolution.</title>
        <authorList>
            <person name="Badouin H."/>
            <person name="Gouzy J."/>
            <person name="Grassa C.J."/>
            <person name="Murat F."/>
            <person name="Staton S.E."/>
            <person name="Cottret L."/>
            <person name="Lelandais-Briere C."/>
            <person name="Owens G.L."/>
            <person name="Carrere S."/>
            <person name="Mayjonade B."/>
            <person name="Legrand L."/>
            <person name="Gill N."/>
            <person name="Kane N.C."/>
            <person name="Bowers J.E."/>
            <person name="Hubner S."/>
            <person name="Bellec A."/>
            <person name="Berard A."/>
            <person name="Berges H."/>
            <person name="Blanchet N."/>
            <person name="Boniface M.C."/>
            <person name="Brunel D."/>
            <person name="Catrice O."/>
            <person name="Chaidir N."/>
            <person name="Claudel C."/>
            <person name="Donnadieu C."/>
            <person name="Faraut T."/>
            <person name="Fievet G."/>
            <person name="Helmstetter N."/>
            <person name="King M."/>
            <person name="Knapp S.J."/>
            <person name="Lai Z."/>
            <person name="Le Paslier M.C."/>
            <person name="Lippi Y."/>
            <person name="Lorenzon L."/>
            <person name="Mandel J.R."/>
            <person name="Marage G."/>
            <person name="Marchand G."/>
            <person name="Marquand E."/>
            <person name="Bret-Mestries E."/>
            <person name="Morien E."/>
            <person name="Nambeesan S."/>
            <person name="Nguyen T."/>
            <person name="Pegot-Espagnet P."/>
            <person name="Pouilly N."/>
            <person name="Raftis F."/>
            <person name="Sallet E."/>
            <person name="Schiex T."/>
            <person name="Thomas J."/>
            <person name="Vandecasteele C."/>
            <person name="Vares D."/>
            <person name="Vear F."/>
            <person name="Vautrin S."/>
            <person name="Crespi M."/>
            <person name="Mangin B."/>
            <person name="Burke J.M."/>
            <person name="Salse J."/>
            <person name="Munos S."/>
            <person name="Vincourt P."/>
            <person name="Rieseberg L.H."/>
            <person name="Langlade N.B."/>
        </authorList>
    </citation>
    <scope>NUCLEOTIDE SEQUENCE [LARGE SCALE GENOMIC DNA]</scope>
    <source>
        <strain evidence="6">cv. SF193</strain>
    </source>
</reference>
<accession>A0A251S7X3</accession>
<dbReference type="InterPro" id="IPR036322">
    <property type="entry name" value="WD40_repeat_dom_sf"/>
</dbReference>
<gene>
    <name evidence="5" type="ORF">HannXRQ_Chr15g0474771</name>
</gene>
<dbReference type="PANTHER" id="PTHR22852:SF0">
    <property type="entry name" value="DENTICLELESS PROTEIN HOMOLOG"/>
    <property type="match status" value="1"/>
</dbReference>
<evidence type="ECO:0000256" key="4">
    <source>
        <dbReference type="PROSITE-ProRule" id="PRU00221"/>
    </source>
</evidence>
<dbReference type="Gene3D" id="2.130.10.10">
    <property type="entry name" value="YVTN repeat-like/Quinoprotein amine dehydrogenase"/>
    <property type="match status" value="1"/>
</dbReference>
<name>A0A251S7X3_HELAN</name>
<sequence>MLYKICRQVKNAHILAVTVRTARKCEWLAHDNAVFDLCWIKDDTNLLTACVIIALKYGILKNENVFFALTGHTGSVKSISAHPSNHDIIVSGSRDGSFALWDLRSFKSTRAHPNTL</sequence>
<dbReference type="InterPro" id="IPR051865">
    <property type="entry name" value="WD-repeat_CDT2_adapter"/>
</dbReference>
<protein>
    <submittedName>
        <fullName evidence="5">Putative WD40/YVTN repeat-like-containing domain-containing protein</fullName>
    </submittedName>
</protein>
<evidence type="ECO:0000313" key="5">
    <source>
        <dbReference type="EMBL" id="OTF94681.1"/>
    </source>
</evidence>
<dbReference type="PROSITE" id="PS50082">
    <property type="entry name" value="WD_REPEATS_2"/>
    <property type="match status" value="1"/>
</dbReference>
<dbReference type="PROSITE" id="PS50294">
    <property type="entry name" value="WD_REPEATS_REGION"/>
    <property type="match status" value="1"/>
</dbReference>